<dbReference type="AlphaFoldDB" id="A0AA49GCN2"/>
<evidence type="ECO:0000313" key="1">
    <source>
        <dbReference type="EMBL" id="WKK80182.1"/>
    </source>
</evidence>
<protein>
    <submittedName>
        <fullName evidence="1">Uncharacterized protein</fullName>
    </submittedName>
</protein>
<gene>
    <name evidence="1" type="ORF">QYS47_23840</name>
</gene>
<dbReference type="EMBL" id="CP129968">
    <property type="protein sequence ID" value="WKK80182.1"/>
    <property type="molecule type" value="Genomic_DNA"/>
</dbReference>
<dbReference type="KEGG" id="marp:QYS47_23840"/>
<proteinExistence type="predicted"/>
<dbReference type="Proteomes" id="UP001232019">
    <property type="component" value="Chromosome"/>
</dbReference>
<accession>A0AA49GCN2</accession>
<organism evidence="1">
    <name type="scientific">Marivirga arenosa</name>
    <dbReference type="NCBI Taxonomy" id="3059076"/>
    <lineage>
        <taxon>Bacteria</taxon>
        <taxon>Pseudomonadati</taxon>
        <taxon>Bacteroidota</taxon>
        <taxon>Cytophagia</taxon>
        <taxon>Cytophagales</taxon>
        <taxon>Marivirgaceae</taxon>
        <taxon>Marivirga</taxon>
    </lineage>
</organism>
<name>A0AA49GCN2_9BACT</name>
<reference evidence="1" key="1">
    <citation type="submission" date="2023-08" db="EMBL/GenBank/DDBJ databases">
        <title>Comparative genomics and taxonomic characterization of three novel marine species of genus Marivirga.</title>
        <authorList>
            <person name="Muhammad N."/>
            <person name="Kim S.-G."/>
        </authorList>
    </citation>
    <scope>NUCLEOTIDE SEQUENCE</scope>
    <source>
        <strain evidence="1">BKB1-2</strain>
    </source>
</reference>
<sequence>MNLSDIENVKTIISESHKEDGDFIENIWFDISNSNLGFTLQKTFEALILILQFMITHDIIYLTGYDSKKQEQISWDGRNGEDELENLKKYLSKFNSKEVKQNPASLDEFKYPGYKWKIEYPINMEKYKL</sequence>
<dbReference type="RefSeq" id="WP_302124489.1">
    <property type="nucleotide sequence ID" value="NZ_CP129968.2"/>
</dbReference>